<accession>A0ABM7XV21</accession>
<sequence>MISENIKEPKDYLCYSKEVLLSVGVLTDYPKIFHYYQELCDEFEHIYYDQSKSLFVQLKALLAIDAQIQILLELFENSRTNLCQEFCMDEHEIICMIKNDKKSYYRELTGQKNNQLPKWSLIYLSEE</sequence>
<gene>
    <name evidence="1" type="ORF">ENLAB_25270</name>
</gene>
<protein>
    <recommendedName>
        <fullName evidence="3">Transcriptional regulator</fullName>
    </recommendedName>
</protein>
<name>A0ABM7XV21_9ENTE</name>
<organism evidence="1 2">
    <name type="scientific">Enterococcus innesii</name>
    <dbReference type="NCBI Taxonomy" id="2839759"/>
    <lineage>
        <taxon>Bacteria</taxon>
        <taxon>Bacillati</taxon>
        <taxon>Bacillota</taxon>
        <taxon>Bacilli</taxon>
        <taxon>Lactobacillales</taxon>
        <taxon>Enterococcaceae</taxon>
        <taxon>Enterococcus</taxon>
    </lineage>
</organism>
<dbReference type="EMBL" id="AP025635">
    <property type="protein sequence ID" value="BDG68963.1"/>
    <property type="molecule type" value="Genomic_DNA"/>
</dbReference>
<dbReference type="InterPro" id="IPR054275">
    <property type="entry name" value="DUF7006"/>
</dbReference>
<dbReference type="RefSeq" id="WP_077454012.1">
    <property type="nucleotide sequence ID" value="NZ_AP025635.1"/>
</dbReference>
<evidence type="ECO:0000313" key="2">
    <source>
        <dbReference type="Proteomes" id="UP000831692"/>
    </source>
</evidence>
<keyword evidence="2" id="KW-1185">Reference proteome</keyword>
<dbReference type="GeneID" id="83458535"/>
<evidence type="ECO:0008006" key="3">
    <source>
        <dbReference type="Google" id="ProtNLM"/>
    </source>
</evidence>
<dbReference type="Pfam" id="PF22652">
    <property type="entry name" value="DUF7006"/>
    <property type="match status" value="1"/>
</dbReference>
<dbReference type="Proteomes" id="UP000831692">
    <property type="component" value="Chromosome"/>
</dbReference>
<reference evidence="1 2" key="1">
    <citation type="submission" date="2022-03" db="EMBL/GenBank/DDBJ databases">
        <title>Complete genome sequence of Enterococcus innesii DB-1.</title>
        <authorList>
            <person name="Fukuda D."/>
            <person name="Nolasco-Hipolito C."/>
        </authorList>
    </citation>
    <scope>NUCLEOTIDE SEQUENCE [LARGE SCALE GENOMIC DNA]</scope>
    <source>
        <strain evidence="1 2">DB-1</strain>
    </source>
</reference>
<evidence type="ECO:0000313" key="1">
    <source>
        <dbReference type="EMBL" id="BDG68963.1"/>
    </source>
</evidence>
<proteinExistence type="predicted"/>